<dbReference type="Proteomes" id="UP001220395">
    <property type="component" value="Chromosome"/>
</dbReference>
<dbReference type="EC" id="2.1.1.72" evidence="2"/>
<keyword evidence="3 9" id="KW-0489">Methyltransferase</keyword>
<accession>A0ABY7THF2</accession>
<organism evidence="9 10">
    <name type="scientific">Sphingomonas naphthae</name>
    <dbReference type="NCBI Taxonomy" id="1813468"/>
    <lineage>
        <taxon>Bacteria</taxon>
        <taxon>Pseudomonadati</taxon>
        <taxon>Pseudomonadota</taxon>
        <taxon>Alphaproteobacteria</taxon>
        <taxon>Sphingomonadales</taxon>
        <taxon>Sphingomonadaceae</taxon>
        <taxon>Sphingomonas</taxon>
    </lineage>
</organism>
<dbReference type="PROSITE" id="PS00092">
    <property type="entry name" value="N6_MTASE"/>
    <property type="match status" value="1"/>
</dbReference>
<dbReference type="Pfam" id="PF02384">
    <property type="entry name" value="N6_Mtase"/>
    <property type="match status" value="1"/>
</dbReference>
<dbReference type="InterPro" id="IPR029063">
    <property type="entry name" value="SAM-dependent_MTases_sf"/>
</dbReference>
<evidence type="ECO:0000256" key="6">
    <source>
        <dbReference type="ARBA" id="ARBA00022747"/>
    </source>
</evidence>
<evidence type="ECO:0000313" key="10">
    <source>
        <dbReference type="Proteomes" id="UP001220395"/>
    </source>
</evidence>
<evidence type="ECO:0000256" key="1">
    <source>
        <dbReference type="ARBA" id="ARBA00006594"/>
    </source>
</evidence>
<dbReference type="SUPFAM" id="SSF53335">
    <property type="entry name" value="S-adenosyl-L-methionine-dependent methyltransferases"/>
    <property type="match status" value="1"/>
</dbReference>
<protein>
    <recommendedName>
        <fullName evidence="2">site-specific DNA-methyltransferase (adenine-specific)</fullName>
        <ecNumber evidence="2">2.1.1.72</ecNumber>
    </recommendedName>
</protein>
<evidence type="ECO:0000256" key="3">
    <source>
        <dbReference type="ARBA" id="ARBA00022603"/>
    </source>
</evidence>
<sequence>MTGRIETLAELLGYAMDPGFVAADNFADQPNHRHALRLASQLMQVRAAFGLWTGREGALLGPKHARFTPLVFLAEVQDAAQAQLVHRSVWSQGLAPYLLAVGPDRLWVCQGFAFSSRDWKRFAVEIPFAADRRSPLMTAHDALAPLTARKLRSSLAWRDEARTADEFVDERLLRSLAALSVAFASDAPARKALEPAVINALIARLLYFYFLVDRQFITRERLDAWGLADIGLGSEDEWSLADTTTLFHRLDEVFNGSIFPMPAAYVDAYDATHLNLLRRVIRHGAELGAQDVLQLSFLDYDFASIRTETLSAIYEMFLRNEDKDAGKNFGAFYTPPFLADYTLDRLEDEQPLGATTRVLDPAMGSGVFLVGAYRRIVEASLKKRQTRLPLELLHTLMTNNIFGVELNATACHVAAFSLYLTMLDYVDPLEAADYTKWPTLVGRPRLFPPMLTATNERAANIRAGDFFSTVADDLRCDLVVGNPPWVQLKTLRSEDADAYLKRHRVAIGDKQAAELFLWKAYRDHLADMGVIGLLLPQKSLVNKFSDKFTLALREKAELIGIADLAHLRYVLFRRSAARTAGGDGSASERGARQSTAIVVLRKAKPKPGSRFWLYRPLRSTQPASRNGRLWTLIHDWTQVVWQDVDDLNDTRWRRLFTCSSVDRRILAKLDRQIDAGRLVPLGRLAESIGLHFKIEVDQNLDRRYVLSSDPRRPTYWRRQLGLSPDLAGNPHDAVPLPQSQIDAALPSSRPFLQGNVVLMPRTCETALFVALPVAGSFFIVACFPALAGAPLPPRHTAFLKALADYMATKTFRYLCFTNSRRMTIDRANTELSAVLDLPWPFGDLSATDWEDFAAANEATRDAMLCAALGLPLIYQKLVEEFTTFREGFADGKTPIGAMRESDETETDAYLDAVLHELDGGRGRYDARVVPVGPDLLAAVVQHRAASADGFDVEQLAAQAADLYRNMGASSVAQSRYLWHSRASMASVLLKPREWMHWTLDRAFADADLVTAAAMAGYNTQDAA</sequence>
<evidence type="ECO:0000259" key="8">
    <source>
        <dbReference type="Pfam" id="PF02384"/>
    </source>
</evidence>
<name>A0ABY7THF2_9SPHN</name>
<dbReference type="EMBL" id="CP117411">
    <property type="protein sequence ID" value="WCT72661.1"/>
    <property type="molecule type" value="Genomic_DNA"/>
</dbReference>
<keyword evidence="5" id="KW-0949">S-adenosyl-L-methionine</keyword>
<dbReference type="Gene3D" id="3.40.50.150">
    <property type="entry name" value="Vaccinia Virus protein VP39"/>
    <property type="match status" value="1"/>
</dbReference>
<proteinExistence type="inferred from homology"/>
<feature type="domain" description="DNA methylase adenine-specific" evidence="8">
    <location>
        <begin position="308"/>
        <end position="542"/>
    </location>
</feature>
<dbReference type="GO" id="GO:0008168">
    <property type="term" value="F:methyltransferase activity"/>
    <property type="evidence" value="ECO:0007669"/>
    <property type="project" value="UniProtKB-KW"/>
</dbReference>
<dbReference type="GO" id="GO:0032259">
    <property type="term" value="P:methylation"/>
    <property type="evidence" value="ECO:0007669"/>
    <property type="project" value="UniProtKB-KW"/>
</dbReference>
<dbReference type="PANTHER" id="PTHR33841">
    <property type="entry name" value="DNA METHYLTRANSFERASE YEEA-RELATED"/>
    <property type="match status" value="1"/>
</dbReference>
<keyword evidence="10" id="KW-1185">Reference proteome</keyword>
<dbReference type="PRINTS" id="PR00507">
    <property type="entry name" value="N12N6MTFRASE"/>
</dbReference>
<dbReference type="InterPro" id="IPR002052">
    <property type="entry name" value="DNA_methylase_N6_adenine_CS"/>
</dbReference>
<dbReference type="InterPro" id="IPR050953">
    <property type="entry name" value="N4_N6_ade-DNA_methylase"/>
</dbReference>
<evidence type="ECO:0000256" key="5">
    <source>
        <dbReference type="ARBA" id="ARBA00022691"/>
    </source>
</evidence>
<comment type="similarity">
    <text evidence="1">Belongs to the N(4)/N(6)-methyltransferase family.</text>
</comment>
<keyword evidence="4" id="KW-0808">Transferase</keyword>
<evidence type="ECO:0000313" key="9">
    <source>
        <dbReference type="EMBL" id="WCT72661.1"/>
    </source>
</evidence>
<reference evidence="9 10" key="1">
    <citation type="submission" date="2023-02" db="EMBL/GenBank/DDBJ databases">
        <title>Genome sequence of Sphingomonas naphthae.</title>
        <authorList>
            <person name="Kim S."/>
            <person name="Heo J."/>
            <person name="Kwon S.-W."/>
        </authorList>
    </citation>
    <scope>NUCLEOTIDE SEQUENCE [LARGE SCALE GENOMIC DNA]</scope>
    <source>
        <strain evidence="9 10">KACC 18716</strain>
    </source>
</reference>
<dbReference type="InterPro" id="IPR003356">
    <property type="entry name" value="DNA_methylase_A-5"/>
</dbReference>
<gene>
    <name evidence="9" type="ORF">PQ455_13595</name>
</gene>
<evidence type="ECO:0000256" key="2">
    <source>
        <dbReference type="ARBA" id="ARBA00011900"/>
    </source>
</evidence>
<evidence type="ECO:0000256" key="7">
    <source>
        <dbReference type="ARBA" id="ARBA00047942"/>
    </source>
</evidence>
<comment type="catalytic activity">
    <reaction evidence="7">
        <text>a 2'-deoxyadenosine in DNA + S-adenosyl-L-methionine = an N(6)-methyl-2'-deoxyadenosine in DNA + S-adenosyl-L-homocysteine + H(+)</text>
        <dbReference type="Rhea" id="RHEA:15197"/>
        <dbReference type="Rhea" id="RHEA-COMP:12418"/>
        <dbReference type="Rhea" id="RHEA-COMP:12419"/>
        <dbReference type="ChEBI" id="CHEBI:15378"/>
        <dbReference type="ChEBI" id="CHEBI:57856"/>
        <dbReference type="ChEBI" id="CHEBI:59789"/>
        <dbReference type="ChEBI" id="CHEBI:90615"/>
        <dbReference type="ChEBI" id="CHEBI:90616"/>
        <dbReference type="EC" id="2.1.1.72"/>
    </reaction>
</comment>
<keyword evidence="6" id="KW-0680">Restriction system</keyword>
<dbReference type="PANTHER" id="PTHR33841:SF5">
    <property type="entry name" value="DNA METHYLASE (MODIFICATION METHYLASE) (METHYLTRANSFERASE)-RELATED"/>
    <property type="match status" value="1"/>
</dbReference>
<evidence type="ECO:0000256" key="4">
    <source>
        <dbReference type="ARBA" id="ARBA00022679"/>
    </source>
</evidence>
<dbReference type="RefSeq" id="WP_273686630.1">
    <property type="nucleotide sequence ID" value="NZ_CP117411.1"/>
</dbReference>